<keyword evidence="3" id="KW-0863">Zinc-finger</keyword>
<evidence type="ECO:0000313" key="7">
    <source>
        <dbReference type="Proteomes" id="UP000311919"/>
    </source>
</evidence>
<dbReference type="PANTHER" id="PTHR12326">
    <property type="entry name" value="PLECKSTRIN HOMOLOGY DOMAIN CONTAINING PROTEIN"/>
    <property type="match status" value="1"/>
</dbReference>
<dbReference type="STRING" id="6182.A0A4Z2CQR1"/>
<dbReference type="AlphaFoldDB" id="A0A4Z2CQR1"/>
<sequence length="465" mass="53321">MSRVGSASNTSIHRSAQSDGQCRSRYFLHHHGPDHHQGRSLSSFKQHMSSSALGHLISTASQKHLSRQHKTTHRFRFSSSSSLSQNHIHLHKEVNNHCKGDNTVSEVLLKGHVFVRATCTRLRDPCEFCQHSVHGHSYLYCRNCPVVIHNKDICREQLTRVCPAPEIGIVGWGEGNYSIKFEENPPIDLEAVFLSGLPGLQSNKCFECGRILDLHTGHELRPNNNVNDDNSLSSNTTKSMKRQKSHKEVFSHIRRVRSHHQFGQIDSAPLATAMRICYVTGKYYCERCHWDDKWYVPGSIFLLNDTSKQPVCRSVYIKLRVIWDSLVMKIPAYWHQDNLEAEQVYEVRNKLHPLLRYALLCPEASSIKASIELADPIYLLGSPEYFRMCDVLDVLNGTLYSRLEKYLKIWCEHKTHCKSGILVVGCSFSQESSITIFLHILGGKYLISVITEDIFQYRDWTKRCT</sequence>
<accession>A0A4Z2CQR1</accession>
<keyword evidence="4" id="KW-0862">Zinc</keyword>
<dbReference type="GO" id="GO:0008270">
    <property type="term" value="F:zinc ion binding"/>
    <property type="evidence" value="ECO:0007669"/>
    <property type="project" value="UniProtKB-KW"/>
</dbReference>
<organism evidence="6 7">
    <name type="scientific">Schistosoma japonicum</name>
    <name type="common">Blood fluke</name>
    <dbReference type="NCBI Taxonomy" id="6182"/>
    <lineage>
        <taxon>Eukaryota</taxon>
        <taxon>Metazoa</taxon>
        <taxon>Spiralia</taxon>
        <taxon>Lophotrochozoa</taxon>
        <taxon>Platyhelminthes</taxon>
        <taxon>Trematoda</taxon>
        <taxon>Digenea</taxon>
        <taxon>Strigeidida</taxon>
        <taxon>Schistosomatoidea</taxon>
        <taxon>Schistosomatidae</taxon>
        <taxon>Schistosoma</taxon>
    </lineage>
</organism>
<gene>
    <name evidence="6" type="ORF">EWB00_008334</name>
</gene>
<keyword evidence="2" id="KW-0677">Repeat</keyword>
<evidence type="ECO:0000256" key="3">
    <source>
        <dbReference type="ARBA" id="ARBA00022771"/>
    </source>
</evidence>
<reference evidence="6 7" key="1">
    <citation type="submission" date="2019-03" db="EMBL/GenBank/DDBJ databases">
        <title>An improved genome assembly of the fluke Schistosoma japonicum.</title>
        <authorList>
            <person name="Hu W."/>
            <person name="Luo F."/>
            <person name="Yin M."/>
            <person name="Mo X."/>
            <person name="Sun C."/>
            <person name="Wu Q."/>
            <person name="Zhu B."/>
            <person name="Xiang M."/>
            <person name="Wang J."/>
            <person name="Wang Y."/>
            <person name="Zhang T."/>
            <person name="Xu B."/>
            <person name="Zheng H."/>
            <person name="Feng Z."/>
        </authorList>
    </citation>
    <scope>NUCLEOTIDE SEQUENCE [LARGE SCALE GENOMIC DNA]</scope>
    <source>
        <strain evidence="6">HuSjv2</strain>
        <tissue evidence="6">Worms</tissue>
    </source>
</reference>
<evidence type="ECO:0000256" key="4">
    <source>
        <dbReference type="ARBA" id="ARBA00022833"/>
    </source>
</evidence>
<keyword evidence="7" id="KW-1185">Reference proteome</keyword>
<dbReference type="SMART" id="SM01175">
    <property type="entry name" value="DUF4206"/>
    <property type="match status" value="1"/>
</dbReference>
<evidence type="ECO:0000313" key="6">
    <source>
        <dbReference type="EMBL" id="TNN06552.1"/>
    </source>
</evidence>
<dbReference type="Pfam" id="PF13901">
    <property type="entry name" value="RH_dom"/>
    <property type="match status" value="1"/>
</dbReference>
<name>A0A4Z2CQR1_SCHJA</name>
<proteinExistence type="predicted"/>
<dbReference type="EMBL" id="SKCS01000461">
    <property type="protein sequence ID" value="TNN06552.1"/>
    <property type="molecule type" value="Genomic_DNA"/>
</dbReference>
<evidence type="ECO:0000259" key="5">
    <source>
        <dbReference type="SMART" id="SM01175"/>
    </source>
</evidence>
<dbReference type="EMBL" id="SKCS01000461">
    <property type="protein sequence ID" value="TNN06551.1"/>
    <property type="molecule type" value="Genomic_DNA"/>
</dbReference>
<keyword evidence="1" id="KW-0479">Metal-binding</keyword>
<feature type="domain" description="Rubicon Homology" evidence="5">
    <location>
        <begin position="275"/>
        <end position="444"/>
    </location>
</feature>
<dbReference type="InterPro" id="IPR051366">
    <property type="entry name" value="DEF8"/>
</dbReference>
<comment type="caution">
    <text evidence="6">The sequence shown here is derived from an EMBL/GenBank/DDBJ whole genome shotgun (WGS) entry which is preliminary data.</text>
</comment>
<dbReference type="OrthoDB" id="1918044at2759"/>
<protein>
    <submittedName>
        <fullName evidence="6">Pleckstrin homology domain-containing family M member 1 isoform 1</fullName>
    </submittedName>
</protein>
<dbReference type="PANTHER" id="PTHR12326:SF3">
    <property type="entry name" value="DIFFERENTIALLY EXPRESSED IN FDCP 8 HOMOLOG"/>
    <property type="match status" value="1"/>
</dbReference>
<dbReference type="Proteomes" id="UP000311919">
    <property type="component" value="Unassembled WGS sequence"/>
</dbReference>
<evidence type="ECO:0000256" key="1">
    <source>
        <dbReference type="ARBA" id="ARBA00022723"/>
    </source>
</evidence>
<evidence type="ECO:0000256" key="2">
    <source>
        <dbReference type="ARBA" id="ARBA00022737"/>
    </source>
</evidence>
<dbReference type="InterPro" id="IPR025258">
    <property type="entry name" value="RH_dom"/>
</dbReference>